<comment type="caution">
    <text evidence="1">The sequence shown here is derived from an EMBL/GenBank/DDBJ whole genome shotgun (WGS) entry which is preliminary data.</text>
</comment>
<dbReference type="Proteomes" id="UP000291101">
    <property type="component" value="Unassembled WGS sequence"/>
</dbReference>
<keyword evidence="2" id="KW-1185">Reference proteome</keyword>
<protein>
    <submittedName>
        <fullName evidence="1">PIN domain nuclease</fullName>
    </submittedName>
</protein>
<sequence length="126" mass="13163">MTTGFCLDAGALIAVDRGERRVISLLDRAVAAGASLEVPATVVAQVWRDGSHQARLARFLNAREVITVDLDAQSARAVGVMCGAAGIPDVVDGHVALHARRRGLAVLTSDAGDIARLDPTLVIIEV</sequence>
<reference evidence="1 2" key="1">
    <citation type="submission" date="2019-01" db="EMBL/GenBank/DDBJ databases">
        <title>Novel species of Nocardioides.</title>
        <authorList>
            <person name="Liu Q."/>
            <person name="X Y.-H."/>
        </authorList>
    </citation>
    <scope>NUCLEOTIDE SEQUENCE [LARGE SCALE GENOMIC DNA]</scope>
    <source>
        <strain evidence="1 2">HLT2-9</strain>
    </source>
</reference>
<dbReference type="AlphaFoldDB" id="A0A4V1RPT6"/>
<accession>A0A4V1RPT6</accession>
<dbReference type="Gene3D" id="3.40.50.1010">
    <property type="entry name" value="5'-nuclease"/>
    <property type="match status" value="1"/>
</dbReference>
<organism evidence="1 2">
    <name type="scientific">Nocardioides zhouii</name>
    <dbReference type="NCBI Taxonomy" id="1168729"/>
    <lineage>
        <taxon>Bacteria</taxon>
        <taxon>Bacillati</taxon>
        <taxon>Actinomycetota</taxon>
        <taxon>Actinomycetes</taxon>
        <taxon>Propionibacteriales</taxon>
        <taxon>Nocardioidaceae</taxon>
        <taxon>Nocardioides</taxon>
    </lineage>
</organism>
<dbReference type="OrthoDB" id="3785877at2"/>
<dbReference type="SUPFAM" id="SSF88723">
    <property type="entry name" value="PIN domain-like"/>
    <property type="match status" value="1"/>
</dbReference>
<evidence type="ECO:0000313" key="1">
    <source>
        <dbReference type="EMBL" id="RYC10487.1"/>
    </source>
</evidence>
<name>A0A4V1RPT6_9ACTN</name>
<evidence type="ECO:0000313" key="2">
    <source>
        <dbReference type="Proteomes" id="UP000291101"/>
    </source>
</evidence>
<gene>
    <name evidence="1" type="ORF">EUA94_13255</name>
</gene>
<dbReference type="EMBL" id="SDWV01000012">
    <property type="protein sequence ID" value="RYC10487.1"/>
    <property type="molecule type" value="Genomic_DNA"/>
</dbReference>
<dbReference type="RefSeq" id="WP_129427357.1">
    <property type="nucleotide sequence ID" value="NZ_SDWV01000012.1"/>
</dbReference>
<proteinExistence type="predicted"/>
<dbReference type="InterPro" id="IPR029060">
    <property type="entry name" value="PIN-like_dom_sf"/>
</dbReference>